<feature type="transmembrane region" description="Helical" evidence="2">
    <location>
        <begin position="118"/>
        <end position="136"/>
    </location>
</feature>
<feature type="region of interest" description="Disordered" evidence="1">
    <location>
        <begin position="67"/>
        <end position="101"/>
    </location>
</feature>
<organism evidence="3 4">
    <name type="scientific">Gordonia sihwensis NBRC 108236</name>
    <dbReference type="NCBI Taxonomy" id="1223544"/>
    <lineage>
        <taxon>Bacteria</taxon>
        <taxon>Bacillati</taxon>
        <taxon>Actinomycetota</taxon>
        <taxon>Actinomycetes</taxon>
        <taxon>Mycobacteriales</taxon>
        <taxon>Gordoniaceae</taxon>
        <taxon>Gordonia</taxon>
    </lineage>
</organism>
<keyword evidence="2" id="KW-0472">Membrane</keyword>
<dbReference type="Proteomes" id="UP000035083">
    <property type="component" value="Unassembled WGS sequence"/>
</dbReference>
<evidence type="ECO:0000256" key="1">
    <source>
        <dbReference type="SAM" id="MobiDB-lite"/>
    </source>
</evidence>
<sequence length="235" mass="25190">MKPIRCSFTCATVEPLIDVMKANHFERERAAALRDTTSRHDTLRGRWSAWVRWALEDRVRRADLAAGFGGSSATPSKPPPRPWRSKPLRDDPKHQNRQADPDGIGWAAAAVARGVGRTVLTVLLVPGLLIVGSWWIVVPRVGPVRPRILALAGIGLAMVAATAVALLKPLDAVEAAATLPWLWLGVSMIAAASIAHDVLGWRPPITGNTATTTPDSADGPLITLDDPDTDHPEAA</sequence>
<keyword evidence="2" id="KW-0812">Transmembrane</keyword>
<evidence type="ECO:0000256" key="2">
    <source>
        <dbReference type="SAM" id="Phobius"/>
    </source>
</evidence>
<feature type="transmembrane region" description="Helical" evidence="2">
    <location>
        <begin position="148"/>
        <end position="167"/>
    </location>
</feature>
<proteinExistence type="predicted"/>
<dbReference type="AlphaFoldDB" id="L7LMM7"/>
<feature type="transmembrane region" description="Helical" evidence="2">
    <location>
        <begin position="179"/>
        <end position="199"/>
    </location>
</feature>
<keyword evidence="2" id="KW-1133">Transmembrane helix</keyword>
<feature type="compositionally biased region" description="Basic and acidic residues" evidence="1">
    <location>
        <begin position="87"/>
        <end position="100"/>
    </location>
</feature>
<comment type="caution">
    <text evidence="3">The sequence shown here is derived from an EMBL/GenBank/DDBJ whole genome shotgun (WGS) entry which is preliminary data.</text>
</comment>
<protein>
    <submittedName>
        <fullName evidence="3">Uncharacterized protein</fullName>
    </submittedName>
</protein>
<gene>
    <name evidence="3" type="ORF">GSI01S_34_00070</name>
</gene>
<accession>L7LMM7</accession>
<dbReference type="RefSeq" id="WP_006897804.1">
    <property type="nucleotide sequence ID" value="NZ_BANU01000034.1"/>
</dbReference>
<dbReference type="EMBL" id="BANU01000034">
    <property type="protein sequence ID" value="GAC62395.1"/>
    <property type="molecule type" value="Genomic_DNA"/>
</dbReference>
<evidence type="ECO:0000313" key="3">
    <source>
        <dbReference type="EMBL" id="GAC62395.1"/>
    </source>
</evidence>
<reference evidence="3 4" key="1">
    <citation type="submission" date="2012-12" db="EMBL/GenBank/DDBJ databases">
        <title>Whole genome shotgun sequence of Gordonia sihwensis NBRC 108236.</title>
        <authorList>
            <person name="Yoshida I."/>
            <person name="Hosoyama A."/>
            <person name="Tsuchikane K."/>
            <person name="Ando Y."/>
            <person name="Baba S."/>
            <person name="Ohji S."/>
            <person name="Hamada M."/>
            <person name="Tamura T."/>
            <person name="Yamazoe A."/>
            <person name="Yamazaki S."/>
            <person name="Fujita N."/>
        </authorList>
    </citation>
    <scope>NUCLEOTIDE SEQUENCE [LARGE SCALE GENOMIC DNA]</scope>
    <source>
        <strain evidence="3 4">NBRC 108236</strain>
    </source>
</reference>
<name>L7LMM7_9ACTN</name>
<keyword evidence="4" id="KW-1185">Reference proteome</keyword>
<evidence type="ECO:0000313" key="4">
    <source>
        <dbReference type="Proteomes" id="UP000035083"/>
    </source>
</evidence>
<feature type="region of interest" description="Disordered" evidence="1">
    <location>
        <begin position="209"/>
        <end position="235"/>
    </location>
</feature>